<reference evidence="2" key="1">
    <citation type="submission" date="2015-03" db="EMBL/GenBank/DDBJ databases">
        <title>Luteipulveratus halotolerans sp. nov., a novel actinobacterium (Dermacoccaceae) from Sarawak, Malaysia.</title>
        <authorList>
            <person name="Juboi H."/>
            <person name="Basik A."/>
            <person name="Shamsul S.S."/>
            <person name="Arnold P."/>
            <person name="Schmitt E.K."/>
            <person name="Sanglier J.-J."/>
            <person name="Yeo T."/>
        </authorList>
    </citation>
    <scope>NUCLEOTIDE SEQUENCE [LARGE SCALE GENOMIC DNA]</scope>
    <source>
        <strain evidence="2">C296001</strain>
    </source>
</reference>
<dbReference type="Proteomes" id="UP000037397">
    <property type="component" value="Unassembled WGS sequence"/>
</dbReference>
<evidence type="ECO:0000313" key="2">
    <source>
        <dbReference type="Proteomes" id="UP000037397"/>
    </source>
</evidence>
<dbReference type="EMBL" id="LAIR01000002">
    <property type="protein sequence ID" value="KNX37137.1"/>
    <property type="molecule type" value="Genomic_DNA"/>
</dbReference>
<name>A0A0L6CH58_9MICO</name>
<evidence type="ECO:0000313" key="1">
    <source>
        <dbReference type="EMBL" id="KNX37137.1"/>
    </source>
</evidence>
<keyword evidence="2" id="KW-1185">Reference proteome</keyword>
<gene>
    <name evidence="1" type="ORF">VV01_08245</name>
</gene>
<proteinExistence type="predicted"/>
<dbReference type="RefSeq" id="WP_050669465.1">
    <property type="nucleotide sequence ID" value="NZ_LAIR01000002.1"/>
</dbReference>
<accession>A0A0L6CH58</accession>
<protein>
    <recommendedName>
        <fullName evidence="3">Heme peroxidase</fullName>
    </recommendedName>
</protein>
<organism evidence="1 2">
    <name type="scientific">Luteipulveratus halotolerans</name>
    <dbReference type="NCBI Taxonomy" id="1631356"/>
    <lineage>
        <taxon>Bacteria</taxon>
        <taxon>Bacillati</taxon>
        <taxon>Actinomycetota</taxon>
        <taxon>Actinomycetes</taxon>
        <taxon>Micrococcales</taxon>
        <taxon>Dermacoccaceae</taxon>
        <taxon>Luteipulveratus</taxon>
    </lineage>
</organism>
<dbReference type="OrthoDB" id="2962349at2"/>
<dbReference type="AlphaFoldDB" id="A0A0L6CH58"/>
<comment type="caution">
    <text evidence="1">The sequence shown here is derived from an EMBL/GenBank/DDBJ whole genome shotgun (WGS) entry which is preliminary data.</text>
</comment>
<sequence length="230" mass="24912">MSVAQQDVDALVAYCRNTLGEQELWIEPEGYPSSLALCLIDSIYSTGSHYRSVVNVVNRYRAAHGHNDGAAALLQSMAAAGGARGWAETVADNLKPAHTKPGALLKAEVIQQAAQLMVDHNIDTVEDLVAVVRASPTDNPIHNAWKRLPSQRSGVTYSYLLLLAGRPSVKPDRMVLRFLQQALGADATLTTNHAVELVMAAAQELEVSPRTLDHVIWRAASGRELTDQTP</sequence>
<evidence type="ECO:0008006" key="3">
    <source>
        <dbReference type="Google" id="ProtNLM"/>
    </source>
</evidence>
<dbReference type="PATRIC" id="fig|1631356.3.peg.1601"/>